<dbReference type="Proteomes" id="UP000298513">
    <property type="component" value="Unassembled WGS sequence"/>
</dbReference>
<accession>A0A4Z1DEL0</accession>
<reference evidence="2 3" key="1">
    <citation type="submission" date="2019-04" db="EMBL/GenBank/DDBJ databases">
        <title>Streptomyces sp. nov. Bv016 isolated from bark of Buahinia variegata.</title>
        <authorList>
            <person name="Kanchanasin P."/>
            <person name="Tanasupawat S."/>
            <person name="Yuki M."/>
            <person name="Kudo T."/>
        </authorList>
    </citation>
    <scope>NUCLEOTIDE SEQUENCE [LARGE SCALE GENOMIC DNA]</scope>
    <source>
        <strain evidence="2 3">JCM 4765</strain>
    </source>
</reference>
<feature type="compositionally biased region" description="Low complexity" evidence="1">
    <location>
        <begin position="42"/>
        <end position="56"/>
    </location>
</feature>
<organism evidence="2 3">
    <name type="scientific">Streptomyces griseoluteus</name>
    <dbReference type="NCBI Taxonomy" id="29306"/>
    <lineage>
        <taxon>Bacteria</taxon>
        <taxon>Bacillati</taxon>
        <taxon>Actinomycetota</taxon>
        <taxon>Actinomycetes</taxon>
        <taxon>Kitasatosporales</taxon>
        <taxon>Streptomycetaceae</taxon>
        <taxon>Streptomyces</taxon>
    </lineage>
</organism>
<evidence type="ECO:0000313" key="2">
    <source>
        <dbReference type="EMBL" id="TGN80284.1"/>
    </source>
</evidence>
<keyword evidence="3" id="KW-1185">Reference proteome</keyword>
<dbReference type="EMBL" id="SRRU01000008">
    <property type="protein sequence ID" value="TGN80284.1"/>
    <property type="molecule type" value="Genomic_DNA"/>
</dbReference>
<name>A0A4Z1DEL0_STRGP</name>
<gene>
    <name evidence="2" type="ORF">E5082_23105</name>
</gene>
<dbReference type="AlphaFoldDB" id="A0A4Z1DEL0"/>
<proteinExistence type="predicted"/>
<comment type="caution">
    <text evidence="2">The sequence shown here is derived from an EMBL/GenBank/DDBJ whole genome shotgun (WGS) entry which is preliminary data.</text>
</comment>
<protein>
    <submittedName>
        <fullName evidence="2">Uncharacterized protein</fullName>
    </submittedName>
</protein>
<sequence>MCVPPAPPEQPPTPAITNAVTPATASRLLNIVPPSCTDAQRSRPPSAPSERPSLSAYNQKDRSAVSWASGCLTPLLPRSTTRLKQVSLAAAISVVAGLTTATVGLTGPLARADGANALPLSHYAHMVVDGPDLRGAALLHRSGAERVVAVVDP</sequence>
<feature type="region of interest" description="Disordered" evidence="1">
    <location>
        <begin position="35"/>
        <end position="59"/>
    </location>
</feature>
<evidence type="ECO:0000313" key="3">
    <source>
        <dbReference type="Proteomes" id="UP000298513"/>
    </source>
</evidence>
<evidence type="ECO:0000256" key="1">
    <source>
        <dbReference type="SAM" id="MobiDB-lite"/>
    </source>
</evidence>